<organism evidence="3 4">
    <name type="scientific">Nocardia vermiculata</name>
    <dbReference type="NCBI Taxonomy" id="257274"/>
    <lineage>
        <taxon>Bacteria</taxon>
        <taxon>Bacillati</taxon>
        <taxon>Actinomycetota</taxon>
        <taxon>Actinomycetes</taxon>
        <taxon>Mycobacteriales</taxon>
        <taxon>Nocardiaceae</taxon>
        <taxon>Nocardia</taxon>
    </lineage>
</organism>
<evidence type="ECO:0000256" key="2">
    <source>
        <dbReference type="SAM" id="Phobius"/>
    </source>
</evidence>
<dbReference type="EMBL" id="JAAXOP010000003">
    <property type="protein sequence ID" value="NKY49892.1"/>
    <property type="molecule type" value="Genomic_DNA"/>
</dbReference>
<evidence type="ECO:0000313" key="4">
    <source>
        <dbReference type="Proteomes" id="UP000565711"/>
    </source>
</evidence>
<sequence>MIDAQTPGQQAATRKSLAEPLIWLGGRESGRSDRYGRPAYAVTGTVVAGLAVLSGTVVGFAGAAAHWSPVVVGIAALVSAVLIAAIARATAAGPVGAETVPEPTHADHRVGGSAIRPGRRRTDRFGRSAVAVLTGAIVAELASTLLFGGPVNRALDDHARRAADSAATVVSARTALDQSRTARAALERTLTQARGDIDEALIVARCEYHPTPECPQTKITGIPGRGPETRAADEVLSAARGRMDTALARVEPLDRQLSDRQAALDRARSAAVGASDRGLGARWQAMHDYTTTHSGALLLRLAVLAIAVFAALLPRLLRPRRDATIALLPDRIQAGPEKPYRKTESVALTSAASTATTTAVTHRRQRPRVLAAIGNLEIGVADPHGPVVADHAAQAELPVLPALPPAEPSTAQQGGPVATATLAAVPATMVPNPPTAHTRPELPAARTSGGRTPVPDVAPKQHAGLELPLLGTVPFTDTAVQLIGPLLPKFVTGALDRAVENATAPLRTFARAFEEAEEITFTLRRTRTITVHAPEYPGPDGSPHLERAVPAEPKFTGHYPTAATIYRHPLKNHPALPRLGGSWPMPPRGATRPPGVR</sequence>
<comment type="caution">
    <text evidence="3">The sequence shown here is derived from an EMBL/GenBank/DDBJ whole genome shotgun (WGS) entry which is preliminary data.</text>
</comment>
<dbReference type="InterPro" id="IPR025519">
    <property type="entry name" value="DUF4407"/>
</dbReference>
<gene>
    <name evidence="3" type="ORF">HGA08_06655</name>
</gene>
<proteinExistence type="predicted"/>
<keyword evidence="2" id="KW-1133">Transmembrane helix</keyword>
<accession>A0A846XV55</accession>
<keyword evidence="4" id="KW-1185">Reference proteome</keyword>
<evidence type="ECO:0000313" key="3">
    <source>
        <dbReference type="EMBL" id="NKY49892.1"/>
    </source>
</evidence>
<keyword evidence="2" id="KW-0812">Transmembrane</keyword>
<feature type="region of interest" description="Disordered" evidence="1">
    <location>
        <begin position="433"/>
        <end position="453"/>
    </location>
</feature>
<feature type="region of interest" description="Disordered" evidence="1">
    <location>
        <begin position="577"/>
        <end position="597"/>
    </location>
</feature>
<dbReference type="Proteomes" id="UP000565711">
    <property type="component" value="Unassembled WGS sequence"/>
</dbReference>
<reference evidence="3 4" key="1">
    <citation type="submission" date="2020-04" db="EMBL/GenBank/DDBJ databases">
        <title>MicrobeNet Type strains.</title>
        <authorList>
            <person name="Nicholson A.C."/>
        </authorList>
    </citation>
    <scope>NUCLEOTIDE SEQUENCE [LARGE SCALE GENOMIC DNA]</scope>
    <source>
        <strain evidence="3 4">JCM 12354</strain>
    </source>
</reference>
<dbReference type="AlphaFoldDB" id="A0A846XV55"/>
<feature type="transmembrane region" description="Helical" evidence="2">
    <location>
        <begin position="39"/>
        <end position="61"/>
    </location>
</feature>
<keyword evidence="2" id="KW-0472">Membrane</keyword>
<protein>
    <submittedName>
        <fullName evidence="3">DUF4407 domain-containing protein</fullName>
    </submittedName>
</protein>
<name>A0A846XV55_9NOCA</name>
<dbReference type="RefSeq" id="WP_067870438.1">
    <property type="nucleotide sequence ID" value="NZ_JAAXOP010000003.1"/>
</dbReference>
<feature type="transmembrane region" description="Helical" evidence="2">
    <location>
        <begin position="129"/>
        <end position="148"/>
    </location>
</feature>
<evidence type="ECO:0000256" key="1">
    <source>
        <dbReference type="SAM" id="MobiDB-lite"/>
    </source>
</evidence>
<feature type="region of interest" description="Disordered" evidence="1">
    <location>
        <begin position="98"/>
        <end position="118"/>
    </location>
</feature>
<dbReference type="Pfam" id="PF14362">
    <property type="entry name" value="DUF4407"/>
    <property type="match status" value="1"/>
</dbReference>
<feature type="transmembrane region" description="Helical" evidence="2">
    <location>
        <begin position="67"/>
        <end position="87"/>
    </location>
</feature>